<proteinExistence type="predicted"/>
<evidence type="ECO:0000313" key="2">
    <source>
        <dbReference type="EMBL" id="TYT25667.1"/>
    </source>
</evidence>
<evidence type="ECO:0000313" key="3">
    <source>
        <dbReference type="Proteomes" id="UP000324973"/>
    </source>
</evidence>
<dbReference type="RefSeq" id="WP_149102217.1">
    <property type="nucleotide sequence ID" value="NZ_VTFT01000001.1"/>
</dbReference>
<name>A0A5D4XLX1_9GAMM</name>
<dbReference type="AlphaFoldDB" id="A0A5D4XLX1"/>
<dbReference type="OrthoDB" id="7476745at2"/>
<gene>
    <name evidence="2" type="ORF">FZO89_05015</name>
</gene>
<feature type="region of interest" description="Disordered" evidence="1">
    <location>
        <begin position="24"/>
        <end position="43"/>
    </location>
</feature>
<organism evidence="2 3">
    <name type="scientific">Luteimonas viscosa</name>
    <dbReference type="NCBI Taxonomy" id="1132694"/>
    <lineage>
        <taxon>Bacteria</taxon>
        <taxon>Pseudomonadati</taxon>
        <taxon>Pseudomonadota</taxon>
        <taxon>Gammaproteobacteria</taxon>
        <taxon>Lysobacterales</taxon>
        <taxon>Lysobacteraceae</taxon>
        <taxon>Luteimonas</taxon>
    </lineage>
</organism>
<dbReference type="Proteomes" id="UP000324973">
    <property type="component" value="Unassembled WGS sequence"/>
</dbReference>
<evidence type="ECO:0000256" key="1">
    <source>
        <dbReference type="SAM" id="MobiDB-lite"/>
    </source>
</evidence>
<dbReference type="EMBL" id="VTFT01000001">
    <property type="protein sequence ID" value="TYT25667.1"/>
    <property type="molecule type" value="Genomic_DNA"/>
</dbReference>
<keyword evidence="3" id="KW-1185">Reference proteome</keyword>
<comment type="caution">
    <text evidence="2">The sequence shown here is derived from an EMBL/GenBank/DDBJ whole genome shotgun (WGS) entry which is preliminary data.</text>
</comment>
<sequence length="316" mass="33668">MHDIRTQWGVCLAATLALAACGGTREEDAGSGGESAATDGAAPAAVADGSAALRCPPEVRTELSGPDIIGIRIGMSADEALATTRCALGEDAQVKPGNRWLDRLETHGVELGTQTFTVRKGEHRPCNFQREWQECEGGLKWEHVDEIVTVATPGAPGKETALGVWRTQTFREGSMPPVQALLDALASKYGPPQIAEASDKPRGYTAGYRDLEWMFDQAGQPLAEANPMFSRCRGAVHAYKGNTSARWNDGCGLNIRARVSLSGGNPGLAMELGSAMLHQGELFAQVEAMQAELQQLGQARREAEVQQAGEAGDVRL</sequence>
<evidence type="ECO:0008006" key="4">
    <source>
        <dbReference type="Google" id="ProtNLM"/>
    </source>
</evidence>
<accession>A0A5D4XLX1</accession>
<reference evidence="2 3" key="1">
    <citation type="submission" date="2019-08" db="EMBL/GenBank/DDBJ databases">
        <title>Luteimonas viscosus sp. nov., isolated from soil of a sunflower field.</title>
        <authorList>
            <person name="Jianli Z."/>
            <person name="Ying Z."/>
        </authorList>
    </citation>
    <scope>NUCLEOTIDE SEQUENCE [LARGE SCALE GENOMIC DNA]</scope>
    <source>
        <strain evidence="2 3">XBU10</strain>
    </source>
</reference>
<dbReference type="PROSITE" id="PS51257">
    <property type="entry name" value="PROKAR_LIPOPROTEIN"/>
    <property type="match status" value="1"/>
</dbReference>
<protein>
    <recommendedName>
        <fullName evidence="4">Lipoprotein</fullName>
    </recommendedName>
</protein>